<keyword evidence="3" id="KW-1185">Reference proteome</keyword>
<proteinExistence type="predicted"/>
<evidence type="ECO:0000256" key="1">
    <source>
        <dbReference type="SAM" id="Phobius"/>
    </source>
</evidence>
<evidence type="ECO:0000313" key="3">
    <source>
        <dbReference type="Proteomes" id="UP001145087"/>
    </source>
</evidence>
<dbReference type="AlphaFoldDB" id="A0A9X3J7E6"/>
<comment type="caution">
    <text evidence="2">The sequence shown here is derived from an EMBL/GenBank/DDBJ whole genome shotgun (WGS) entry which is preliminary data.</text>
</comment>
<dbReference type="EMBL" id="JAPOHD010000027">
    <property type="protein sequence ID" value="MCY1721456.1"/>
    <property type="molecule type" value="Genomic_DNA"/>
</dbReference>
<evidence type="ECO:0000313" key="2">
    <source>
        <dbReference type="EMBL" id="MCY1721456.1"/>
    </source>
</evidence>
<sequence>MKITNRKATTRLKRIFFMVSGVIAIAALGLLMLDLIIYAFGAIGVFSIWFIFFLVADYQYIEYIDEKNKIVLRYYKAIGFGKNEFNSIEFPVAILKNAQFENSIFGKLSDLTLFIKTKRGIAEYPTVSLSALPLEDRIRIQESLRKILGR</sequence>
<gene>
    <name evidence="2" type="ORF">OU798_13960</name>
</gene>
<keyword evidence="1" id="KW-0472">Membrane</keyword>
<feature type="transmembrane region" description="Helical" evidence="1">
    <location>
        <begin position="36"/>
        <end position="56"/>
    </location>
</feature>
<reference evidence="2" key="1">
    <citation type="submission" date="2022-11" db="EMBL/GenBank/DDBJ databases">
        <title>Marilongibacter aestuarii gen. nov., sp. nov., isolated from tidal flat sediment.</title>
        <authorList>
            <person name="Jiayan W."/>
        </authorList>
    </citation>
    <scope>NUCLEOTIDE SEQUENCE</scope>
    <source>
        <strain evidence="2">Z1-6</strain>
    </source>
</reference>
<dbReference type="Proteomes" id="UP001145087">
    <property type="component" value="Unassembled WGS sequence"/>
</dbReference>
<keyword evidence="1" id="KW-0812">Transmembrane</keyword>
<name>A0A9X3J7E6_9BACT</name>
<dbReference type="RefSeq" id="WP_343333785.1">
    <property type="nucleotide sequence ID" value="NZ_JAPOHD010000027.1"/>
</dbReference>
<accession>A0A9X3J7E6</accession>
<feature type="transmembrane region" description="Helical" evidence="1">
    <location>
        <begin position="12"/>
        <end position="30"/>
    </location>
</feature>
<organism evidence="2 3">
    <name type="scientific">Draconibacterium aestuarii</name>
    <dbReference type="NCBI Taxonomy" id="2998507"/>
    <lineage>
        <taxon>Bacteria</taxon>
        <taxon>Pseudomonadati</taxon>
        <taxon>Bacteroidota</taxon>
        <taxon>Bacteroidia</taxon>
        <taxon>Marinilabiliales</taxon>
        <taxon>Prolixibacteraceae</taxon>
        <taxon>Draconibacterium</taxon>
    </lineage>
</organism>
<protein>
    <submittedName>
        <fullName evidence="2">Uncharacterized protein</fullName>
    </submittedName>
</protein>
<keyword evidence="1" id="KW-1133">Transmembrane helix</keyword>